<feature type="region of interest" description="Disordered" evidence="2">
    <location>
        <begin position="52"/>
        <end position="75"/>
    </location>
</feature>
<feature type="domain" description="DRBM" evidence="3">
    <location>
        <begin position="7"/>
        <end position="75"/>
    </location>
</feature>
<dbReference type="OrthoDB" id="112668at2759"/>
<keyword evidence="1" id="KW-0694">RNA-binding</keyword>
<evidence type="ECO:0000313" key="4">
    <source>
        <dbReference type="EMBL" id="KDQ62354.1"/>
    </source>
</evidence>
<organism evidence="4 5">
    <name type="scientific">Jaapia argillacea MUCL 33604</name>
    <dbReference type="NCBI Taxonomy" id="933084"/>
    <lineage>
        <taxon>Eukaryota</taxon>
        <taxon>Fungi</taxon>
        <taxon>Dikarya</taxon>
        <taxon>Basidiomycota</taxon>
        <taxon>Agaricomycotina</taxon>
        <taxon>Agaricomycetes</taxon>
        <taxon>Agaricomycetidae</taxon>
        <taxon>Jaapiales</taxon>
        <taxon>Jaapiaceae</taxon>
        <taxon>Jaapia</taxon>
    </lineage>
</organism>
<accession>A0A067Q5T1</accession>
<evidence type="ECO:0000256" key="2">
    <source>
        <dbReference type="SAM" id="MobiDB-lite"/>
    </source>
</evidence>
<gene>
    <name evidence="4" type="ORF">JAAARDRAFT_30255</name>
</gene>
<evidence type="ECO:0000256" key="1">
    <source>
        <dbReference type="PROSITE-ProRule" id="PRU00266"/>
    </source>
</evidence>
<dbReference type="InParanoid" id="A0A067Q5T1"/>
<dbReference type="InterPro" id="IPR014720">
    <property type="entry name" value="dsRBD_dom"/>
</dbReference>
<dbReference type="Gene3D" id="3.30.160.20">
    <property type="match status" value="1"/>
</dbReference>
<dbReference type="GO" id="GO:0003723">
    <property type="term" value="F:RNA binding"/>
    <property type="evidence" value="ECO:0007669"/>
    <property type="project" value="UniProtKB-UniRule"/>
</dbReference>
<dbReference type="Proteomes" id="UP000027265">
    <property type="component" value="Unassembled WGS sequence"/>
</dbReference>
<proteinExistence type="predicted"/>
<dbReference type="HOGENOM" id="CLU_172700_1_0_1"/>
<dbReference type="CDD" id="cd00048">
    <property type="entry name" value="DSRM_SF"/>
    <property type="match status" value="1"/>
</dbReference>
<dbReference type="Pfam" id="PF00035">
    <property type="entry name" value="dsrm"/>
    <property type="match status" value="1"/>
</dbReference>
<sequence>MPKRPTTNRTALSNLLQGRRETNLLVWEDTVVGPAHNPLWTSVVIFNDKECGRASGPTKNDAREAAAGQALQSMR</sequence>
<keyword evidence="5" id="KW-1185">Reference proteome</keyword>
<name>A0A067Q5T1_9AGAM</name>
<protein>
    <recommendedName>
        <fullName evidence="3">DRBM domain-containing protein</fullName>
    </recommendedName>
</protein>
<evidence type="ECO:0000313" key="5">
    <source>
        <dbReference type="Proteomes" id="UP000027265"/>
    </source>
</evidence>
<dbReference type="AlphaFoldDB" id="A0A067Q5T1"/>
<dbReference type="PROSITE" id="PS50137">
    <property type="entry name" value="DS_RBD"/>
    <property type="match status" value="1"/>
</dbReference>
<evidence type="ECO:0000259" key="3">
    <source>
        <dbReference type="PROSITE" id="PS50137"/>
    </source>
</evidence>
<dbReference type="SUPFAM" id="SSF54768">
    <property type="entry name" value="dsRNA-binding domain-like"/>
    <property type="match status" value="1"/>
</dbReference>
<reference evidence="5" key="1">
    <citation type="journal article" date="2014" name="Proc. Natl. Acad. Sci. U.S.A.">
        <title>Extensive sampling of basidiomycete genomes demonstrates inadequacy of the white-rot/brown-rot paradigm for wood decay fungi.</title>
        <authorList>
            <person name="Riley R."/>
            <person name="Salamov A.A."/>
            <person name="Brown D.W."/>
            <person name="Nagy L.G."/>
            <person name="Floudas D."/>
            <person name="Held B.W."/>
            <person name="Levasseur A."/>
            <person name="Lombard V."/>
            <person name="Morin E."/>
            <person name="Otillar R."/>
            <person name="Lindquist E.A."/>
            <person name="Sun H."/>
            <person name="LaButti K.M."/>
            <person name="Schmutz J."/>
            <person name="Jabbour D."/>
            <person name="Luo H."/>
            <person name="Baker S.E."/>
            <person name="Pisabarro A.G."/>
            <person name="Walton J.D."/>
            <person name="Blanchette R.A."/>
            <person name="Henrissat B."/>
            <person name="Martin F."/>
            <person name="Cullen D."/>
            <person name="Hibbett D.S."/>
            <person name="Grigoriev I.V."/>
        </authorList>
    </citation>
    <scope>NUCLEOTIDE SEQUENCE [LARGE SCALE GENOMIC DNA]</scope>
    <source>
        <strain evidence="5">MUCL 33604</strain>
    </source>
</reference>
<dbReference type="SMART" id="SM00358">
    <property type="entry name" value="DSRM"/>
    <property type="match status" value="1"/>
</dbReference>
<dbReference type="EMBL" id="KL197711">
    <property type="protein sequence ID" value="KDQ62354.1"/>
    <property type="molecule type" value="Genomic_DNA"/>
</dbReference>